<accession>A0A0C3QLF1</accession>
<evidence type="ECO:0000313" key="3">
    <source>
        <dbReference type="EMBL" id="KIO33570.1"/>
    </source>
</evidence>
<keyword evidence="2" id="KW-0812">Transmembrane</keyword>
<sequence>MNSDMSSSSLSIDGEREKVSQSGRQVADVKAADATGNPNHLRAVPGATTVFGTKDGGGINEAVDAEGELIAFEIPVCHHSCNKVELVSVTRCTIQPIGKNWKPTYIRRCSNSKFHVWEPLHGWEPCAQMIGCTGRKHKCHRVCDMFDRKGIYAFWSARERRFIEVSVVYCDGIAYQIAFKLDGVKFHLLKRWPHEYWHLVDGPIHTPPFKFGFIRATTRTNVSFFHFNLALSAIVLAIISNYSTTTVQRTLFQTSAWRVVPAWLFDILFQVSKDSPRISTHRRYLRLLIFKAKQIVIQSVANQENAFQFVTPRPLRRSIRRLRVYFFVRMLFTPLNFASGPVVAYALGTGPKVSNPNWINVGILTTICLFTIAHPISAWYTYRLGERVRVKDFTSSFLENNGAFEIKLAIGSTVAGVVAVTSSPLTMVAFAAIWVGAITWRIVCTARHTLFPAEDNLKESLAELADFFSSVNLETITPANSVPPSDDPCKACSGPIRTIEKSQLPDLPDTDFSRSFSEAFDEAVKRELVKRQEANAEYD</sequence>
<protein>
    <submittedName>
        <fullName evidence="3">Uncharacterized protein</fullName>
    </submittedName>
</protein>
<feature type="transmembrane region" description="Helical" evidence="2">
    <location>
        <begin position="427"/>
        <end position="444"/>
    </location>
</feature>
<reference evidence="4" key="2">
    <citation type="submission" date="2015-01" db="EMBL/GenBank/DDBJ databases">
        <title>Evolutionary Origins and Diversification of the Mycorrhizal Mutualists.</title>
        <authorList>
            <consortium name="DOE Joint Genome Institute"/>
            <consortium name="Mycorrhizal Genomics Consortium"/>
            <person name="Kohler A."/>
            <person name="Kuo A."/>
            <person name="Nagy L.G."/>
            <person name="Floudas D."/>
            <person name="Copeland A."/>
            <person name="Barry K.W."/>
            <person name="Cichocki N."/>
            <person name="Veneault-Fourrey C."/>
            <person name="LaButti K."/>
            <person name="Lindquist E.A."/>
            <person name="Lipzen A."/>
            <person name="Lundell T."/>
            <person name="Morin E."/>
            <person name="Murat C."/>
            <person name="Riley R."/>
            <person name="Ohm R."/>
            <person name="Sun H."/>
            <person name="Tunlid A."/>
            <person name="Henrissat B."/>
            <person name="Grigoriev I.V."/>
            <person name="Hibbett D.S."/>
            <person name="Martin F."/>
        </authorList>
    </citation>
    <scope>NUCLEOTIDE SEQUENCE [LARGE SCALE GENOMIC DNA]</scope>
    <source>
        <strain evidence="4">MUT 4182</strain>
    </source>
</reference>
<reference evidence="3 4" key="1">
    <citation type="submission" date="2014-04" db="EMBL/GenBank/DDBJ databases">
        <authorList>
            <consortium name="DOE Joint Genome Institute"/>
            <person name="Kuo A."/>
            <person name="Girlanda M."/>
            <person name="Perotto S."/>
            <person name="Kohler A."/>
            <person name="Nagy L.G."/>
            <person name="Floudas D."/>
            <person name="Copeland A."/>
            <person name="Barry K.W."/>
            <person name="Cichocki N."/>
            <person name="Veneault-Fourrey C."/>
            <person name="LaButti K."/>
            <person name="Lindquist E.A."/>
            <person name="Lipzen A."/>
            <person name="Lundell T."/>
            <person name="Morin E."/>
            <person name="Murat C."/>
            <person name="Sun H."/>
            <person name="Tunlid A."/>
            <person name="Henrissat B."/>
            <person name="Grigoriev I.V."/>
            <person name="Hibbett D.S."/>
            <person name="Martin F."/>
            <person name="Nordberg H.P."/>
            <person name="Cantor M.N."/>
            <person name="Hua S.X."/>
        </authorList>
    </citation>
    <scope>NUCLEOTIDE SEQUENCE [LARGE SCALE GENOMIC DNA]</scope>
    <source>
        <strain evidence="3 4">MUT 4182</strain>
    </source>
</reference>
<dbReference type="AlphaFoldDB" id="A0A0C3QLF1"/>
<dbReference type="OrthoDB" id="3225318at2759"/>
<organism evidence="3 4">
    <name type="scientific">Tulasnella calospora MUT 4182</name>
    <dbReference type="NCBI Taxonomy" id="1051891"/>
    <lineage>
        <taxon>Eukaryota</taxon>
        <taxon>Fungi</taxon>
        <taxon>Dikarya</taxon>
        <taxon>Basidiomycota</taxon>
        <taxon>Agaricomycotina</taxon>
        <taxon>Agaricomycetes</taxon>
        <taxon>Cantharellales</taxon>
        <taxon>Tulasnellaceae</taxon>
        <taxon>Tulasnella</taxon>
    </lineage>
</organism>
<proteinExistence type="predicted"/>
<feature type="transmembrane region" description="Helical" evidence="2">
    <location>
        <begin position="224"/>
        <end position="243"/>
    </location>
</feature>
<gene>
    <name evidence="3" type="ORF">M407DRAFT_231688</name>
</gene>
<keyword evidence="2" id="KW-1133">Transmembrane helix</keyword>
<feature type="compositionally biased region" description="Low complexity" evidence="1">
    <location>
        <begin position="1"/>
        <end position="11"/>
    </location>
</feature>
<keyword evidence="2" id="KW-0472">Membrane</keyword>
<feature type="region of interest" description="Disordered" evidence="1">
    <location>
        <begin position="1"/>
        <end position="47"/>
    </location>
</feature>
<dbReference type="EMBL" id="KN822947">
    <property type="protein sequence ID" value="KIO33570.1"/>
    <property type="molecule type" value="Genomic_DNA"/>
</dbReference>
<feature type="transmembrane region" description="Helical" evidence="2">
    <location>
        <begin position="359"/>
        <end position="382"/>
    </location>
</feature>
<evidence type="ECO:0000313" key="4">
    <source>
        <dbReference type="Proteomes" id="UP000054248"/>
    </source>
</evidence>
<feature type="transmembrane region" description="Helical" evidence="2">
    <location>
        <begin position="326"/>
        <end position="347"/>
    </location>
</feature>
<dbReference type="Proteomes" id="UP000054248">
    <property type="component" value="Unassembled WGS sequence"/>
</dbReference>
<keyword evidence="4" id="KW-1185">Reference proteome</keyword>
<dbReference type="HOGENOM" id="CLU_505468_0_0_1"/>
<evidence type="ECO:0000256" key="2">
    <source>
        <dbReference type="SAM" id="Phobius"/>
    </source>
</evidence>
<name>A0A0C3QLF1_9AGAM</name>
<evidence type="ECO:0000256" key="1">
    <source>
        <dbReference type="SAM" id="MobiDB-lite"/>
    </source>
</evidence>